<feature type="chain" id="PRO_5011792958" description="Esterase" evidence="1">
    <location>
        <begin position="20"/>
        <end position="274"/>
    </location>
</feature>
<organism evidence="2 3">
    <name type="scientific">Winogradskyella thalassocola</name>
    <dbReference type="NCBI Taxonomy" id="262004"/>
    <lineage>
        <taxon>Bacteria</taxon>
        <taxon>Pseudomonadati</taxon>
        <taxon>Bacteroidota</taxon>
        <taxon>Flavobacteriia</taxon>
        <taxon>Flavobacteriales</taxon>
        <taxon>Flavobacteriaceae</taxon>
        <taxon>Winogradskyella</taxon>
    </lineage>
</organism>
<dbReference type="PANTHER" id="PTHR48098">
    <property type="entry name" value="ENTEROCHELIN ESTERASE-RELATED"/>
    <property type="match status" value="1"/>
</dbReference>
<dbReference type="Pfam" id="PF00756">
    <property type="entry name" value="Esterase"/>
    <property type="match status" value="1"/>
</dbReference>
<evidence type="ECO:0000256" key="1">
    <source>
        <dbReference type="SAM" id="SignalP"/>
    </source>
</evidence>
<accession>A0A1G8KJF7</accession>
<proteinExistence type="predicted"/>
<evidence type="ECO:0008006" key="4">
    <source>
        <dbReference type="Google" id="ProtNLM"/>
    </source>
</evidence>
<dbReference type="AlphaFoldDB" id="A0A1G8KJF7"/>
<dbReference type="Gene3D" id="3.40.50.1820">
    <property type="entry name" value="alpha/beta hydrolase"/>
    <property type="match status" value="1"/>
</dbReference>
<dbReference type="EMBL" id="FNCZ01000011">
    <property type="protein sequence ID" value="SDI43528.1"/>
    <property type="molecule type" value="Genomic_DNA"/>
</dbReference>
<dbReference type="SUPFAM" id="SSF53474">
    <property type="entry name" value="alpha/beta-Hydrolases"/>
    <property type="match status" value="1"/>
</dbReference>
<dbReference type="InterPro" id="IPR050583">
    <property type="entry name" value="Mycobacterial_A85_antigen"/>
</dbReference>
<dbReference type="OrthoDB" id="9784036at2"/>
<keyword evidence="3" id="KW-1185">Reference proteome</keyword>
<sequence>MYKSLILLLLLSVVLNCSNAPQYDDPIPPHDNFKLESSLLSETRVINVWTPPNYKSSSDSLPVIYMPDGGIVMEDFPHIANTISKLVENKSIPPIILVGIENIDRRKDLSGYSEVKADEDYCPLTDGAKNFRAFITDELIPEINSKYRTTNEKGIIGESLAGLFVMETFFLNPEIFDFYIAMDPSLWWNDHYLVKNTENYLENLPERQTKLWFAASDAKDISIHSKSLTKILENKSPKQLVWKYSDKPKEQHNTIFRATKEKALIWILNVDEKD</sequence>
<protein>
    <recommendedName>
        <fullName evidence="4">Esterase</fullName>
    </recommendedName>
</protein>
<evidence type="ECO:0000313" key="3">
    <source>
        <dbReference type="Proteomes" id="UP000199492"/>
    </source>
</evidence>
<dbReference type="PANTHER" id="PTHR48098:SF6">
    <property type="entry name" value="FERRI-BACILLIBACTIN ESTERASE BESA"/>
    <property type="match status" value="1"/>
</dbReference>
<evidence type="ECO:0000313" key="2">
    <source>
        <dbReference type="EMBL" id="SDI43528.1"/>
    </source>
</evidence>
<reference evidence="3" key="1">
    <citation type="submission" date="2016-10" db="EMBL/GenBank/DDBJ databases">
        <authorList>
            <person name="Varghese N."/>
            <person name="Submissions S."/>
        </authorList>
    </citation>
    <scope>NUCLEOTIDE SEQUENCE [LARGE SCALE GENOMIC DNA]</scope>
    <source>
        <strain evidence="3">DSM 15363</strain>
    </source>
</reference>
<dbReference type="STRING" id="262004.SAMN04489796_11123"/>
<name>A0A1G8KJF7_9FLAO</name>
<dbReference type="InterPro" id="IPR029058">
    <property type="entry name" value="AB_hydrolase_fold"/>
</dbReference>
<dbReference type="RefSeq" id="WP_092470549.1">
    <property type="nucleotide sequence ID" value="NZ_FNCZ01000011.1"/>
</dbReference>
<feature type="signal peptide" evidence="1">
    <location>
        <begin position="1"/>
        <end position="19"/>
    </location>
</feature>
<dbReference type="InterPro" id="IPR000801">
    <property type="entry name" value="Esterase-like"/>
</dbReference>
<dbReference type="Proteomes" id="UP000199492">
    <property type="component" value="Unassembled WGS sequence"/>
</dbReference>
<keyword evidence="1" id="KW-0732">Signal</keyword>
<gene>
    <name evidence="2" type="ORF">SAMN04489796_11123</name>
</gene>